<dbReference type="SUPFAM" id="SSF48371">
    <property type="entry name" value="ARM repeat"/>
    <property type="match status" value="1"/>
</dbReference>
<dbReference type="EMBL" id="JAIWYP010000006">
    <property type="protein sequence ID" value="KAH3808344.1"/>
    <property type="molecule type" value="Genomic_DNA"/>
</dbReference>
<proteinExistence type="predicted"/>
<dbReference type="InterPro" id="IPR016024">
    <property type="entry name" value="ARM-type_fold"/>
</dbReference>
<sequence length="126" mass="14165">MPPSACVPQIRTLAAVLLRRLFTNDFSEWWPKLPPEIQEGLKKELMNAIQEELTPPVKRKICDAAAELSRNLIGNNCSSLTLLWGKGSAALRRGNFRGVSLFGGFFLLTLSLLHLYMFALYSLHFS</sequence>
<dbReference type="InterPro" id="IPR011989">
    <property type="entry name" value="ARM-like"/>
</dbReference>
<dbReference type="Gene3D" id="1.25.10.10">
    <property type="entry name" value="Leucine-rich Repeat Variant"/>
    <property type="match status" value="1"/>
</dbReference>
<comment type="caution">
    <text evidence="2">The sequence shown here is derived from an EMBL/GenBank/DDBJ whole genome shotgun (WGS) entry which is preliminary data.</text>
</comment>
<dbReference type="Proteomes" id="UP000828390">
    <property type="component" value="Unassembled WGS sequence"/>
</dbReference>
<keyword evidence="1" id="KW-1133">Transmembrane helix</keyword>
<reference evidence="2" key="2">
    <citation type="submission" date="2020-11" db="EMBL/GenBank/DDBJ databases">
        <authorList>
            <person name="McCartney M.A."/>
            <person name="Auch B."/>
            <person name="Kono T."/>
            <person name="Mallez S."/>
            <person name="Becker A."/>
            <person name="Gohl D.M."/>
            <person name="Silverstein K.A.T."/>
            <person name="Koren S."/>
            <person name="Bechman K.B."/>
            <person name="Herman A."/>
            <person name="Abrahante J.E."/>
            <person name="Garbe J."/>
        </authorList>
    </citation>
    <scope>NUCLEOTIDE SEQUENCE</scope>
    <source>
        <strain evidence="2">Duluth1</strain>
        <tissue evidence="2">Whole animal</tissue>
    </source>
</reference>
<name>A0A9D4G0B3_DREPO</name>
<keyword evidence="3" id="KW-1185">Reference proteome</keyword>
<keyword evidence="1" id="KW-0472">Membrane</keyword>
<keyword evidence="1" id="KW-0812">Transmembrane</keyword>
<evidence type="ECO:0000313" key="3">
    <source>
        <dbReference type="Proteomes" id="UP000828390"/>
    </source>
</evidence>
<accession>A0A9D4G0B3</accession>
<evidence type="ECO:0000313" key="2">
    <source>
        <dbReference type="EMBL" id="KAH3808344.1"/>
    </source>
</evidence>
<dbReference type="AlphaFoldDB" id="A0A9D4G0B3"/>
<protein>
    <submittedName>
        <fullName evidence="2">Uncharacterized protein</fullName>
    </submittedName>
</protein>
<organism evidence="2 3">
    <name type="scientific">Dreissena polymorpha</name>
    <name type="common">Zebra mussel</name>
    <name type="synonym">Mytilus polymorpha</name>
    <dbReference type="NCBI Taxonomy" id="45954"/>
    <lineage>
        <taxon>Eukaryota</taxon>
        <taxon>Metazoa</taxon>
        <taxon>Spiralia</taxon>
        <taxon>Lophotrochozoa</taxon>
        <taxon>Mollusca</taxon>
        <taxon>Bivalvia</taxon>
        <taxon>Autobranchia</taxon>
        <taxon>Heteroconchia</taxon>
        <taxon>Euheterodonta</taxon>
        <taxon>Imparidentia</taxon>
        <taxon>Neoheterodontei</taxon>
        <taxon>Myida</taxon>
        <taxon>Dreissenoidea</taxon>
        <taxon>Dreissenidae</taxon>
        <taxon>Dreissena</taxon>
    </lineage>
</organism>
<evidence type="ECO:0000256" key="1">
    <source>
        <dbReference type="SAM" id="Phobius"/>
    </source>
</evidence>
<feature type="transmembrane region" description="Helical" evidence="1">
    <location>
        <begin position="101"/>
        <end position="123"/>
    </location>
</feature>
<reference evidence="2" key="1">
    <citation type="journal article" date="2019" name="bioRxiv">
        <title>The Genome of the Zebra Mussel, Dreissena polymorpha: A Resource for Invasive Species Research.</title>
        <authorList>
            <person name="McCartney M.A."/>
            <person name="Auch B."/>
            <person name="Kono T."/>
            <person name="Mallez S."/>
            <person name="Zhang Y."/>
            <person name="Obille A."/>
            <person name="Becker A."/>
            <person name="Abrahante J.E."/>
            <person name="Garbe J."/>
            <person name="Badalamenti J.P."/>
            <person name="Herman A."/>
            <person name="Mangelson H."/>
            <person name="Liachko I."/>
            <person name="Sullivan S."/>
            <person name="Sone E.D."/>
            <person name="Koren S."/>
            <person name="Silverstein K.A.T."/>
            <person name="Beckman K.B."/>
            <person name="Gohl D.M."/>
        </authorList>
    </citation>
    <scope>NUCLEOTIDE SEQUENCE</scope>
    <source>
        <strain evidence="2">Duluth1</strain>
        <tissue evidence="2">Whole animal</tissue>
    </source>
</reference>
<gene>
    <name evidence="2" type="ORF">DPMN_136697</name>
</gene>